<dbReference type="EMBL" id="MJBR01000023">
    <property type="protein sequence ID" value="OEY72145.1"/>
    <property type="molecule type" value="Genomic_DNA"/>
</dbReference>
<gene>
    <name evidence="2" type="ORF">APR40_02560</name>
    <name evidence="1" type="ORF">BHS39_02560</name>
</gene>
<evidence type="ECO:0000313" key="2">
    <source>
        <dbReference type="EMBL" id="PKD18466.1"/>
    </source>
</evidence>
<proteinExistence type="predicted"/>
<dbReference type="EMBL" id="LKTR01000023">
    <property type="protein sequence ID" value="PKD18466.1"/>
    <property type="molecule type" value="Genomic_DNA"/>
</dbReference>
<evidence type="ECO:0000313" key="3">
    <source>
        <dbReference type="Proteomes" id="UP000176009"/>
    </source>
</evidence>
<dbReference type="AlphaFoldDB" id="A0A2N0TUS8"/>
<dbReference type="Proteomes" id="UP000176009">
    <property type="component" value="Unassembled WGS sequence"/>
</dbReference>
<dbReference type="Proteomes" id="UP000232533">
    <property type="component" value="Unassembled WGS sequence"/>
</dbReference>
<keyword evidence="3" id="KW-1185">Reference proteome</keyword>
<comment type="caution">
    <text evidence="2">The sequence shown here is derived from an EMBL/GenBank/DDBJ whole genome shotgun (WGS) entry which is preliminary data.</text>
</comment>
<accession>A0A2N0TUS8</accession>
<protein>
    <submittedName>
        <fullName evidence="2">Uncharacterized protein</fullName>
    </submittedName>
</protein>
<reference evidence="1 3" key="2">
    <citation type="submission" date="2016-09" db="EMBL/GenBank/DDBJ databases">
        <title>Genome Sequence of Salegentibacter salarius,Isolated from a Marine Solar Saltern of the Yellow Sea in South Korea.</title>
        <authorList>
            <person name="Zheng Q."/>
            <person name="Liu Y."/>
        </authorList>
    </citation>
    <scope>NUCLEOTIDE SEQUENCE [LARGE SCALE GENOMIC DNA]</scope>
    <source>
        <strain evidence="1 3">KCTC 12974</strain>
    </source>
</reference>
<reference evidence="2 4" key="1">
    <citation type="submission" date="2015-10" db="EMBL/GenBank/DDBJ databases">
        <title>Draft genome sequence of Salegentibacter salinarum KCTC 12975.</title>
        <authorList>
            <person name="Lin W."/>
            <person name="Zheng Q."/>
        </authorList>
    </citation>
    <scope>NUCLEOTIDE SEQUENCE [LARGE SCALE GENOMIC DNA]</scope>
    <source>
        <strain evidence="2 4">KCTC 12974</strain>
    </source>
</reference>
<evidence type="ECO:0000313" key="4">
    <source>
        <dbReference type="Proteomes" id="UP000232533"/>
    </source>
</evidence>
<name>A0A2N0TUS8_9FLAO</name>
<sequence>MISKLYCLKLQLKARKKGRFHYLFGRLNGLFAAIPRRLLAPAGFTLLSPAQDQKIIQMLIFG</sequence>
<evidence type="ECO:0000313" key="1">
    <source>
        <dbReference type="EMBL" id="OEY72145.1"/>
    </source>
</evidence>
<organism evidence="2 4">
    <name type="scientific">Salegentibacter salarius</name>
    <dbReference type="NCBI Taxonomy" id="435906"/>
    <lineage>
        <taxon>Bacteria</taxon>
        <taxon>Pseudomonadati</taxon>
        <taxon>Bacteroidota</taxon>
        <taxon>Flavobacteriia</taxon>
        <taxon>Flavobacteriales</taxon>
        <taxon>Flavobacteriaceae</taxon>
        <taxon>Salegentibacter</taxon>
    </lineage>
</organism>